<dbReference type="InterPro" id="IPR033847">
    <property type="entry name" value="Citrt_syn/SCS-alpha_CS"/>
</dbReference>
<evidence type="ECO:0000259" key="2">
    <source>
        <dbReference type="Pfam" id="PF00549"/>
    </source>
</evidence>
<reference evidence="3" key="1">
    <citation type="submission" date="2018-11" db="EMBL/GenBank/DDBJ databases">
        <authorList>
            <consortium name="Pathogen Informatics"/>
        </authorList>
    </citation>
    <scope>NUCLEOTIDE SEQUENCE</scope>
</reference>
<evidence type="ECO:0000313" key="4">
    <source>
        <dbReference type="Proteomes" id="UP000784294"/>
    </source>
</evidence>
<dbReference type="SUPFAM" id="SSF52210">
    <property type="entry name" value="Succinyl-CoA synthetase domains"/>
    <property type="match status" value="1"/>
</dbReference>
<organism evidence="3 4">
    <name type="scientific">Protopolystoma xenopodis</name>
    <dbReference type="NCBI Taxonomy" id="117903"/>
    <lineage>
        <taxon>Eukaryota</taxon>
        <taxon>Metazoa</taxon>
        <taxon>Spiralia</taxon>
        <taxon>Lophotrochozoa</taxon>
        <taxon>Platyhelminthes</taxon>
        <taxon>Monogenea</taxon>
        <taxon>Polyopisthocotylea</taxon>
        <taxon>Polystomatidea</taxon>
        <taxon>Polystomatidae</taxon>
        <taxon>Protopolystoma</taxon>
    </lineage>
</organism>
<dbReference type="GO" id="GO:0004776">
    <property type="term" value="F:succinate-CoA ligase (GDP-forming) activity"/>
    <property type="evidence" value="ECO:0007669"/>
    <property type="project" value="TreeGrafter"/>
</dbReference>
<accession>A0A3S5BLH3</accession>
<comment type="caution">
    <text evidence="3">The sequence shown here is derived from an EMBL/GenBank/DDBJ whole genome shotgun (WGS) entry which is preliminary data.</text>
</comment>
<gene>
    <name evidence="3" type="ORF">PXEA_LOCUS22457</name>
</gene>
<dbReference type="AlphaFoldDB" id="A0A3S5BLH3"/>
<evidence type="ECO:0000313" key="3">
    <source>
        <dbReference type="EMBL" id="VEL29017.1"/>
    </source>
</evidence>
<dbReference type="InterPro" id="IPR016102">
    <property type="entry name" value="Succinyl-CoA_synth-like"/>
</dbReference>
<keyword evidence="1" id="KW-0547">Nucleotide-binding</keyword>
<dbReference type="PROSITE" id="PS00399">
    <property type="entry name" value="SUCCINYL_COA_LIG_2"/>
    <property type="match status" value="1"/>
</dbReference>
<dbReference type="Gene3D" id="3.40.50.261">
    <property type="entry name" value="Succinyl-CoA synthetase domains"/>
    <property type="match status" value="1"/>
</dbReference>
<feature type="non-terminal residue" evidence="3">
    <location>
        <position position="1"/>
    </location>
</feature>
<dbReference type="Gene3D" id="1.25.40.10">
    <property type="entry name" value="Tetratricopeptide repeat domain"/>
    <property type="match status" value="1"/>
</dbReference>
<feature type="domain" description="ATP-citrate synthase/succinyl-CoA ligase C-terminal" evidence="2">
    <location>
        <begin position="14"/>
        <end position="134"/>
    </location>
</feature>
<dbReference type="PRINTS" id="PR01798">
    <property type="entry name" value="SCOASYNTHASE"/>
</dbReference>
<dbReference type="GO" id="GO:0009361">
    <property type="term" value="C:succinate-CoA ligase complex (ADP-forming)"/>
    <property type="evidence" value="ECO:0007669"/>
    <property type="project" value="TreeGrafter"/>
</dbReference>
<dbReference type="GO" id="GO:0000166">
    <property type="term" value="F:nucleotide binding"/>
    <property type="evidence" value="ECO:0007669"/>
    <property type="project" value="UniProtKB-KW"/>
</dbReference>
<dbReference type="InterPro" id="IPR017440">
    <property type="entry name" value="Cit_synth/succinyl-CoA_lig_AS"/>
</dbReference>
<dbReference type="Pfam" id="PF00549">
    <property type="entry name" value="Ligase_CoA"/>
    <property type="match status" value="1"/>
</dbReference>
<dbReference type="Proteomes" id="UP000784294">
    <property type="component" value="Unassembled WGS sequence"/>
</dbReference>
<proteinExistence type="predicted"/>
<dbReference type="PANTHER" id="PTHR11117:SF2">
    <property type="entry name" value="SUCCINATE--COA LIGASE [ADP_GDP-FORMING] SUBUNIT ALPHA, MITOCHONDRIAL"/>
    <property type="match status" value="1"/>
</dbReference>
<dbReference type="InterPro" id="IPR011990">
    <property type="entry name" value="TPR-like_helical_dom_sf"/>
</dbReference>
<dbReference type="GO" id="GO:0006099">
    <property type="term" value="P:tricarboxylic acid cycle"/>
    <property type="evidence" value="ECO:0007669"/>
    <property type="project" value="TreeGrafter"/>
</dbReference>
<dbReference type="PROSITE" id="PS01216">
    <property type="entry name" value="SUCCINYL_COA_LIG_1"/>
    <property type="match status" value="1"/>
</dbReference>
<dbReference type="PANTHER" id="PTHR11117">
    <property type="entry name" value="SUCCINYL-COA LIGASE SUBUNIT ALPHA"/>
    <property type="match status" value="1"/>
</dbReference>
<dbReference type="GO" id="GO:0004775">
    <property type="term" value="F:succinate-CoA ligase (ADP-forming) activity"/>
    <property type="evidence" value="ECO:0007669"/>
    <property type="project" value="TreeGrafter"/>
</dbReference>
<keyword evidence="4" id="KW-1185">Reference proteome</keyword>
<protein>
    <recommendedName>
        <fullName evidence="2">ATP-citrate synthase/succinyl-CoA ligase C-terminal domain-containing protein</fullName>
    </recommendedName>
</protein>
<evidence type="ECO:0000256" key="1">
    <source>
        <dbReference type="ARBA" id="ARBA00022741"/>
    </source>
</evidence>
<dbReference type="InterPro" id="IPR005811">
    <property type="entry name" value="SUCC_ACL_C"/>
</dbReference>
<dbReference type="OrthoDB" id="1664372at2759"/>
<sequence>MPGYIHQKGKVGIISRSGTLTYEAVAQTTNVGLGQSTCIGIGGDPVNGTDFVDSIEMFLQDDDTEAIIMIGEIGGDAEEKAAEFIKSSKIKKPIVSFIAGITAPEGKRMGHAGAIISNGQGSAENKLEALQSAGIDRFDDLFTGDPIDIESNMSALLPEAEKRSDKSVYLQILSQIALAQAMQQKFDIAHKTLDQAENREFDFHTVNASHMIAIVEKNIENKIQWNKLAINLAENTNDERCHAWIGPIYNNLAQNYIEAERYLEALQSFEECKTYAEERGDYIVMRGAIWGI</sequence>
<dbReference type="EMBL" id="CAAALY010099640">
    <property type="protein sequence ID" value="VEL29017.1"/>
    <property type="molecule type" value="Genomic_DNA"/>
</dbReference>
<name>A0A3S5BLH3_9PLAT</name>